<evidence type="ECO:0000256" key="1">
    <source>
        <dbReference type="SAM" id="MobiDB-lite"/>
    </source>
</evidence>
<organism evidence="3 4">
    <name type="scientific">Candidatus Coprenecus avistercoris</name>
    <dbReference type="NCBI Taxonomy" id="2840730"/>
    <lineage>
        <taxon>Bacteria</taxon>
        <taxon>Pseudomonadati</taxon>
        <taxon>Bacteroidota</taxon>
        <taxon>Bacteroidia</taxon>
        <taxon>Bacteroidales</taxon>
        <taxon>Rikenellaceae</taxon>
        <taxon>Rikenellaceae incertae sedis</taxon>
        <taxon>Candidatus Coprenecus</taxon>
    </lineage>
</organism>
<evidence type="ECO:0000313" key="3">
    <source>
        <dbReference type="EMBL" id="HIR62447.1"/>
    </source>
</evidence>
<reference evidence="3" key="1">
    <citation type="submission" date="2020-10" db="EMBL/GenBank/DDBJ databases">
        <authorList>
            <person name="Gilroy R."/>
        </authorList>
    </citation>
    <scope>NUCLEOTIDE SEQUENCE</scope>
    <source>
        <strain evidence="3">ChiHjej13B12-12457</strain>
    </source>
</reference>
<proteinExistence type="predicted"/>
<protein>
    <submittedName>
        <fullName evidence="3">Smr/MutS family protein</fullName>
    </submittedName>
</protein>
<dbReference type="Gene3D" id="3.30.1370.110">
    <property type="match status" value="1"/>
</dbReference>
<dbReference type="EMBL" id="DVHI01000035">
    <property type="protein sequence ID" value="HIR62447.1"/>
    <property type="molecule type" value="Genomic_DNA"/>
</dbReference>
<dbReference type="InterPro" id="IPR036063">
    <property type="entry name" value="Smr_dom_sf"/>
</dbReference>
<evidence type="ECO:0000313" key="4">
    <source>
        <dbReference type="Proteomes" id="UP000886744"/>
    </source>
</evidence>
<dbReference type="PROSITE" id="PS50828">
    <property type="entry name" value="SMR"/>
    <property type="match status" value="1"/>
</dbReference>
<feature type="region of interest" description="Disordered" evidence="1">
    <location>
        <begin position="71"/>
        <end position="90"/>
    </location>
</feature>
<comment type="caution">
    <text evidence="3">The sequence shown here is derived from an EMBL/GenBank/DDBJ whole genome shotgun (WGS) entry which is preliminary data.</text>
</comment>
<dbReference type="Pfam" id="PF01713">
    <property type="entry name" value="Smr"/>
    <property type="match status" value="1"/>
</dbReference>
<gene>
    <name evidence="3" type="ORF">IAC94_02845</name>
</gene>
<dbReference type="AlphaFoldDB" id="A0A9D1E0P2"/>
<name>A0A9D1E0P2_9BACT</name>
<dbReference type="InterPro" id="IPR002625">
    <property type="entry name" value="Smr_dom"/>
</dbReference>
<feature type="domain" description="Smr" evidence="2">
    <location>
        <begin position="122"/>
        <end position="185"/>
    </location>
</feature>
<sequence>MQYNIGDRVRFMDFDGDGIVTAVLPHGCLEIEAEGMRMRVSAGEVVRVGTGSGEDERTLYDGNTDLSRFKQRPAPVPHSVPSGKKARRQADTMEVDLHLERIRQKYPAARNVPDGDALYLQLDVFEKSMAEAFRKGVRTVVLIHGNGRGVLRSELLRRLREYPGVTVREASVLRYGSGALEVNISL</sequence>
<evidence type="ECO:0000259" key="2">
    <source>
        <dbReference type="PROSITE" id="PS50828"/>
    </source>
</evidence>
<dbReference type="Proteomes" id="UP000886744">
    <property type="component" value="Unassembled WGS sequence"/>
</dbReference>
<reference evidence="3" key="2">
    <citation type="journal article" date="2021" name="PeerJ">
        <title>Extensive microbial diversity within the chicken gut microbiome revealed by metagenomics and culture.</title>
        <authorList>
            <person name="Gilroy R."/>
            <person name="Ravi A."/>
            <person name="Getino M."/>
            <person name="Pursley I."/>
            <person name="Horton D.L."/>
            <person name="Alikhan N.F."/>
            <person name="Baker D."/>
            <person name="Gharbi K."/>
            <person name="Hall N."/>
            <person name="Watson M."/>
            <person name="Adriaenssens E.M."/>
            <person name="Foster-Nyarko E."/>
            <person name="Jarju S."/>
            <person name="Secka A."/>
            <person name="Antonio M."/>
            <person name="Oren A."/>
            <person name="Chaudhuri R.R."/>
            <person name="La Ragione R."/>
            <person name="Hildebrand F."/>
            <person name="Pallen M.J."/>
        </authorList>
    </citation>
    <scope>NUCLEOTIDE SEQUENCE</scope>
    <source>
        <strain evidence="3">ChiHjej13B12-12457</strain>
    </source>
</reference>
<accession>A0A9D1E0P2</accession>